<dbReference type="InterPro" id="IPR011990">
    <property type="entry name" value="TPR-like_helical_dom_sf"/>
</dbReference>
<reference evidence="2" key="1">
    <citation type="submission" date="2009-07" db="EMBL/GenBank/DDBJ databases">
        <title>Complete sequence of Geobacter sp. M21.</title>
        <authorList>
            <consortium name="US DOE Joint Genome Institute"/>
            <person name="Lucas S."/>
            <person name="Copeland A."/>
            <person name="Lapidus A."/>
            <person name="Glavina del Rio T."/>
            <person name="Dalin E."/>
            <person name="Tice H."/>
            <person name="Bruce D."/>
            <person name="Goodwin L."/>
            <person name="Pitluck S."/>
            <person name="Saunders E."/>
            <person name="Brettin T."/>
            <person name="Detter J.C."/>
            <person name="Han C."/>
            <person name="Larimer F."/>
            <person name="Land M."/>
            <person name="Hauser L."/>
            <person name="Kyrpides N."/>
            <person name="Ovchinnikova G."/>
            <person name="Lovley D."/>
        </authorList>
    </citation>
    <scope>NUCLEOTIDE SEQUENCE [LARGE SCALE GENOMIC DNA]</scope>
    <source>
        <strain evidence="2">M21</strain>
    </source>
</reference>
<keyword evidence="1" id="KW-0802">TPR repeat</keyword>
<dbReference type="Gene3D" id="1.25.40.10">
    <property type="entry name" value="Tetratricopeptide repeat domain"/>
    <property type="match status" value="1"/>
</dbReference>
<dbReference type="SMART" id="SM00028">
    <property type="entry name" value="TPR"/>
    <property type="match status" value="4"/>
</dbReference>
<proteinExistence type="predicted"/>
<dbReference type="AlphaFoldDB" id="C6E0S1"/>
<dbReference type="eggNOG" id="COG0457">
    <property type="taxonomic scope" value="Bacteria"/>
</dbReference>
<dbReference type="STRING" id="443144.GM21_2659"/>
<protein>
    <submittedName>
        <fullName evidence="2">Tetratricopeptide TPR_2 repeat protein</fullName>
    </submittedName>
</protein>
<feature type="repeat" description="TPR" evidence="1">
    <location>
        <begin position="93"/>
        <end position="126"/>
    </location>
</feature>
<gene>
    <name evidence="2" type="ordered locus">GM21_2659</name>
</gene>
<dbReference type="PROSITE" id="PS50005">
    <property type="entry name" value="TPR"/>
    <property type="match status" value="1"/>
</dbReference>
<evidence type="ECO:0000313" key="2">
    <source>
        <dbReference type="EMBL" id="ACT18695.1"/>
    </source>
</evidence>
<dbReference type="OrthoDB" id="9773829at2"/>
<accession>C6E0S1</accession>
<evidence type="ECO:0000256" key="1">
    <source>
        <dbReference type="PROSITE-ProRule" id="PRU00339"/>
    </source>
</evidence>
<organism evidence="2">
    <name type="scientific">Geobacter sp. (strain M21)</name>
    <dbReference type="NCBI Taxonomy" id="443144"/>
    <lineage>
        <taxon>Bacteria</taxon>
        <taxon>Pseudomonadati</taxon>
        <taxon>Thermodesulfobacteriota</taxon>
        <taxon>Desulfuromonadia</taxon>
        <taxon>Geobacterales</taxon>
        <taxon>Geobacteraceae</taxon>
        <taxon>Geobacter</taxon>
    </lineage>
</organism>
<dbReference type="SUPFAM" id="SSF48452">
    <property type="entry name" value="TPR-like"/>
    <property type="match status" value="1"/>
</dbReference>
<dbReference type="HOGENOM" id="CLU_801142_0_0_7"/>
<name>C6E0S1_GEOSM</name>
<dbReference type="Pfam" id="PF14559">
    <property type="entry name" value="TPR_19"/>
    <property type="match status" value="1"/>
</dbReference>
<sequence length="389" mass="42098">MVEDALSFWTEIQRYEDMLAADAKSLCFAPLSELYRKLGLLDDAIMVAEKGCAAHPDLPAGFLALGTACYAKGLTGQARSALERAVALQPNHLEALKLLGQLYVEQNEVGLARKVLEQVLQQDPDDLESSLLLNSVAVPPSYEEPEELLEDLEIIEELEEVVEEVVEPARPQASAAAAPLEDDDIWAIEDLEEVEVEPLSPQRSEAATPDPLTTATLAELYVSQGFIEKALGIYRELITAHPANSQYRLRCAELQEMLELQQMPAGPAGSAKGLAAATAPAVAELQEETDELETGWDVPVETGEPVEPEGVPETERSSKLVIPAALETPATLEFPATAEAAFAIDSPAVMEEPALEALETKSAPSGGAGEVEVELQRWLENIRRRRDGV</sequence>
<dbReference type="KEGG" id="gem:GM21_2659"/>
<dbReference type="EMBL" id="CP001661">
    <property type="protein sequence ID" value="ACT18695.1"/>
    <property type="molecule type" value="Genomic_DNA"/>
</dbReference>
<dbReference type="InterPro" id="IPR019734">
    <property type="entry name" value="TPR_rpt"/>
</dbReference>